<evidence type="ECO:0000256" key="7">
    <source>
        <dbReference type="ARBA" id="ARBA00022989"/>
    </source>
</evidence>
<dbReference type="EMBL" id="MXAN01000030">
    <property type="protein sequence ID" value="OPH37863.1"/>
    <property type="molecule type" value="Genomic_DNA"/>
</dbReference>
<evidence type="ECO:0000256" key="6">
    <source>
        <dbReference type="ARBA" id="ARBA00022692"/>
    </source>
</evidence>
<evidence type="ECO:0000256" key="10">
    <source>
        <dbReference type="RuleBase" id="RU003879"/>
    </source>
</evidence>
<evidence type="ECO:0000313" key="13">
    <source>
        <dbReference type="EMBL" id="STY99753.1"/>
    </source>
</evidence>
<dbReference type="EMBL" id="UGQC01000001">
    <property type="protein sequence ID" value="STY99753.1"/>
    <property type="molecule type" value="Genomic_DNA"/>
</dbReference>
<dbReference type="GO" id="GO:0005886">
    <property type="term" value="C:plasma membrane"/>
    <property type="evidence" value="ECO:0007669"/>
    <property type="project" value="UniProtKB-SubCell"/>
</dbReference>
<evidence type="ECO:0000256" key="2">
    <source>
        <dbReference type="ARBA" id="ARBA00005811"/>
    </source>
</evidence>
<protein>
    <submittedName>
        <fullName evidence="13">Biopolymer transport protein exbD</fullName>
    </submittedName>
    <submittedName>
        <fullName evidence="12">Protein TolR</fullName>
    </submittedName>
</protein>
<dbReference type="InterPro" id="IPR014168">
    <property type="entry name" value="Tol-Pal_TolR"/>
</dbReference>
<evidence type="ECO:0000256" key="3">
    <source>
        <dbReference type="ARBA" id="ARBA00022475"/>
    </source>
</evidence>
<dbReference type="InterPro" id="IPR003400">
    <property type="entry name" value="ExbD"/>
</dbReference>
<evidence type="ECO:0000256" key="9">
    <source>
        <dbReference type="ARBA" id="ARBA00023306"/>
    </source>
</evidence>
<keyword evidence="8 11" id="KW-0472">Membrane</keyword>
<feature type="transmembrane region" description="Helical" evidence="11">
    <location>
        <begin position="21"/>
        <end position="39"/>
    </location>
</feature>
<organism evidence="12 14">
    <name type="scientific">Moraxella lacunata</name>
    <dbReference type="NCBI Taxonomy" id="477"/>
    <lineage>
        <taxon>Bacteria</taxon>
        <taxon>Pseudomonadati</taxon>
        <taxon>Pseudomonadota</taxon>
        <taxon>Gammaproteobacteria</taxon>
        <taxon>Moraxellales</taxon>
        <taxon>Moraxellaceae</taxon>
        <taxon>Moraxella</taxon>
    </lineage>
</organism>
<dbReference type="NCBIfam" id="TIGR02801">
    <property type="entry name" value="tolR"/>
    <property type="match status" value="1"/>
</dbReference>
<accession>A0A1V4GZ50</accession>
<dbReference type="RefSeq" id="WP_079363971.1">
    <property type="nucleotide sequence ID" value="NZ_MXAN01000030.1"/>
</dbReference>
<evidence type="ECO:0000313" key="14">
    <source>
        <dbReference type="Proteomes" id="UP000191025"/>
    </source>
</evidence>
<evidence type="ECO:0000313" key="15">
    <source>
        <dbReference type="Proteomes" id="UP000254107"/>
    </source>
</evidence>
<comment type="similarity">
    <text evidence="2 10">Belongs to the ExbD/TolR family.</text>
</comment>
<dbReference type="GeneID" id="302269753"/>
<reference evidence="14" key="1">
    <citation type="submission" date="2017-03" db="EMBL/GenBank/DDBJ databases">
        <title>Draft genome sequence of Moraxella equi CCUG 4950T type strain.</title>
        <authorList>
            <person name="Salva-Serra F."/>
            <person name="Engstrom-Jakobsson H."/>
            <person name="Thorell K."/>
            <person name="Jaen-Luchoro D."/>
            <person name="Gonzales-Siles L."/>
            <person name="Karlsson R."/>
            <person name="Yazdan S."/>
            <person name="Boulund F."/>
            <person name="Johnning A."/>
            <person name="Engstrand L."/>
            <person name="Kristiansson E."/>
            <person name="Moore E."/>
        </authorList>
    </citation>
    <scope>NUCLEOTIDE SEQUENCE [LARGE SCALE GENOMIC DNA]</scope>
    <source>
        <strain evidence="14">CCUG 4441</strain>
    </source>
</reference>
<keyword evidence="3" id="KW-1003">Cell membrane</keyword>
<evidence type="ECO:0000313" key="12">
    <source>
        <dbReference type="EMBL" id="OPH37863.1"/>
    </source>
</evidence>
<keyword evidence="6 10" id="KW-0812">Transmembrane</keyword>
<dbReference type="Gene3D" id="3.30.420.270">
    <property type="match status" value="1"/>
</dbReference>
<evidence type="ECO:0000256" key="1">
    <source>
        <dbReference type="ARBA" id="ARBA00004162"/>
    </source>
</evidence>
<evidence type="ECO:0000256" key="5">
    <source>
        <dbReference type="ARBA" id="ARBA00022618"/>
    </source>
</evidence>
<dbReference type="GO" id="GO:0051301">
    <property type="term" value="P:cell division"/>
    <property type="evidence" value="ECO:0007669"/>
    <property type="project" value="UniProtKB-KW"/>
</dbReference>
<keyword evidence="5" id="KW-0132">Cell division</keyword>
<evidence type="ECO:0000256" key="8">
    <source>
        <dbReference type="ARBA" id="ARBA00023136"/>
    </source>
</evidence>
<evidence type="ECO:0000256" key="11">
    <source>
        <dbReference type="SAM" id="Phobius"/>
    </source>
</evidence>
<proteinExistence type="inferred from homology"/>
<sequence length="155" mass="16630">MKNSYARAKKPLNSEMNVVPYIDVMLVLLIIFMVTAPMLTTGVEVNLPSEKTSNITKSELTPVIVSLTKDGELFVSHERAIDQAISESELSALLADMAQANMGDSGSQLQVLINADKDNAYEAVMHVMALVQGTGVTKVGLLSGQSSTSKQSTKK</sequence>
<dbReference type="GO" id="GO:0022857">
    <property type="term" value="F:transmembrane transporter activity"/>
    <property type="evidence" value="ECO:0007669"/>
    <property type="project" value="InterPro"/>
</dbReference>
<keyword evidence="9" id="KW-0131">Cell cycle</keyword>
<dbReference type="AlphaFoldDB" id="A0A1V4GZ50"/>
<dbReference type="Proteomes" id="UP000254107">
    <property type="component" value="Unassembled WGS sequence"/>
</dbReference>
<keyword evidence="10" id="KW-0653">Protein transport</keyword>
<keyword evidence="4" id="KW-0997">Cell inner membrane</keyword>
<dbReference type="GO" id="GO:0015031">
    <property type="term" value="P:protein transport"/>
    <property type="evidence" value="ECO:0007669"/>
    <property type="project" value="UniProtKB-KW"/>
</dbReference>
<reference evidence="13 15" key="3">
    <citation type="submission" date="2018-06" db="EMBL/GenBank/DDBJ databases">
        <authorList>
            <consortium name="Pathogen Informatics"/>
            <person name="Doyle S."/>
        </authorList>
    </citation>
    <scope>NUCLEOTIDE SEQUENCE [LARGE SCALE GENOMIC DNA]</scope>
    <source>
        <strain evidence="13 15">NCTC7911</strain>
    </source>
</reference>
<keyword evidence="7 11" id="KW-1133">Transmembrane helix</keyword>
<dbReference type="Pfam" id="PF02472">
    <property type="entry name" value="ExbD"/>
    <property type="match status" value="1"/>
</dbReference>
<evidence type="ECO:0000256" key="4">
    <source>
        <dbReference type="ARBA" id="ARBA00022519"/>
    </source>
</evidence>
<dbReference type="PANTHER" id="PTHR30558:SF7">
    <property type="entry name" value="TOL-PAL SYSTEM PROTEIN TOLR"/>
    <property type="match status" value="1"/>
</dbReference>
<dbReference type="PANTHER" id="PTHR30558">
    <property type="entry name" value="EXBD MEMBRANE COMPONENT OF PMF-DRIVEN MACROMOLECULE IMPORT SYSTEM"/>
    <property type="match status" value="1"/>
</dbReference>
<keyword evidence="15" id="KW-1185">Reference proteome</keyword>
<keyword evidence="10" id="KW-0813">Transport</keyword>
<comment type="subcellular location">
    <subcellularLocation>
        <location evidence="1">Cell membrane</location>
        <topology evidence="1">Single-pass membrane protein</topology>
    </subcellularLocation>
    <subcellularLocation>
        <location evidence="10">Cell membrane</location>
        <topology evidence="10">Single-pass type II membrane protein</topology>
    </subcellularLocation>
</comment>
<name>A0A1V4GZ50_MORLA</name>
<gene>
    <name evidence="13" type="primary">exbD_1</name>
    <name evidence="12" type="ORF">B5J94_04940</name>
    <name evidence="13" type="ORF">NCTC7911_01132</name>
</gene>
<dbReference type="Proteomes" id="UP000191025">
    <property type="component" value="Unassembled WGS sequence"/>
</dbReference>
<reference evidence="12" key="2">
    <citation type="submission" date="2017-03" db="EMBL/GenBank/DDBJ databases">
        <authorList>
            <person name="Afonso C.L."/>
            <person name="Miller P.J."/>
            <person name="Scott M.A."/>
            <person name="Spackman E."/>
            <person name="Goraichik I."/>
            <person name="Dimitrov K.M."/>
            <person name="Suarez D.L."/>
            <person name="Swayne D.E."/>
        </authorList>
    </citation>
    <scope>NUCLEOTIDE SEQUENCE</scope>
    <source>
        <strain evidence="12">CCUG 4441</strain>
    </source>
</reference>